<dbReference type="GO" id="GO:0016829">
    <property type="term" value="F:lyase activity"/>
    <property type="evidence" value="ECO:0007669"/>
    <property type="project" value="UniProtKB-KW"/>
</dbReference>
<evidence type="ECO:0000313" key="2">
    <source>
        <dbReference type="EMBL" id="MBB3890961.1"/>
    </source>
</evidence>
<gene>
    <name evidence="2" type="ORF">GGQ61_001678</name>
</gene>
<keyword evidence="2" id="KW-0456">Lyase</keyword>
<keyword evidence="3" id="KW-1185">Reference proteome</keyword>
<organism evidence="2 3">
    <name type="scientific">Phenylobacterium haematophilum</name>
    <dbReference type="NCBI Taxonomy" id="98513"/>
    <lineage>
        <taxon>Bacteria</taxon>
        <taxon>Pseudomonadati</taxon>
        <taxon>Pseudomonadota</taxon>
        <taxon>Alphaproteobacteria</taxon>
        <taxon>Caulobacterales</taxon>
        <taxon>Caulobacteraceae</taxon>
        <taxon>Phenylobacterium</taxon>
    </lineage>
</organism>
<keyword evidence="2" id="KW-0223">Dioxygenase</keyword>
<dbReference type="InterPro" id="IPR004360">
    <property type="entry name" value="Glyas_Fos-R_dOase_dom"/>
</dbReference>
<dbReference type="CDD" id="cd07262">
    <property type="entry name" value="VOC_like"/>
    <property type="match status" value="1"/>
</dbReference>
<reference evidence="2 3" key="1">
    <citation type="submission" date="2020-08" db="EMBL/GenBank/DDBJ databases">
        <title>Genomic Encyclopedia of Type Strains, Phase IV (KMG-IV): sequencing the most valuable type-strain genomes for metagenomic binning, comparative biology and taxonomic classification.</title>
        <authorList>
            <person name="Goeker M."/>
        </authorList>
    </citation>
    <scope>NUCLEOTIDE SEQUENCE [LARGE SCALE GENOMIC DNA]</scope>
    <source>
        <strain evidence="2 3">DSM 21793</strain>
    </source>
</reference>
<dbReference type="AlphaFoldDB" id="A0A840A044"/>
<dbReference type="PANTHER" id="PTHR35006">
    <property type="entry name" value="GLYOXALASE FAMILY PROTEIN (AFU_ORTHOLOGUE AFUA_5G14830)"/>
    <property type="match status" value="1"/>
</dbReference>
<protein>
    <submittedName>
        <fullName evidence="2">Catechol 2,3-dioxygenase-like lactoylglutathione lyase family enzyme</fullName>
    </submittedName>
</protein>
<proteinExistence type="predicted"/>
<evidence type="ECO:0000259" key="1">
    <source>
        <dbReference type="PROSITE" id="PS51819"/>
    </source>
</evidence>
<dbReference type="PANTHER" id="PTHR35006:SF2">
    <property type="entry name" value="GLYOXALASE FAMILY PROTEIN (AFU_ORTHOLOGUE AFUA_5G14830)"/>
    <property type="match status" value="1"/>
</dbReference>
<dbReference type="Proteomes" id="UP000530564">
    <property type="component" value="Unassembled WGS sequence"/>
</dbReference>
<name>A0A840A044_9CAUL</name>
<keyword evidence="2" id="KW-0560">Oxidoreductase</keyword>
<accession>A0A840A044</accession>
<dbReference type="Gene3D" id="3.10.180.10">
    <property type="entry name" value="2,3-Dihydroxybiphenyl 1,2-Dioxygenase, domain 1"/>
    <property type="match status" value="1"/>
</dbReference>
<dbReference type="Pfam" id="PF00903">
    <property type="entry name" value="Glyoxalase"/>
    <property type="match status" value="1"/>
</dbReference>
<comment type="caution">
    <text evidence="2">The sequence shown here is derived from an EMBL/GenBank/DDBJ whole genome shotgun (WGS) entry which is preliminary data.</text>
</comment>
<dbReference type="RefSeq" id="WP_183771454.1">
    <property type="nucleotide sequence ID" value="NZ_JACIDK010000002.1"/>
</dbReference>
<dbReference type="EMBL" id="JACIDK010000002">
    <property type="protein sequence ID" value="MBB3890961.1"/>
    <property type="molecule type" value="Genomic_DNA"/>
</dbReference>
<dbReference type="SUPFAM" id="SSF54593">
    <property type="entry name" value="Glyoxalase/Bleomycin resistance protein/Dihydroxybiphenyl dioxygenase"/>
    <property type="match status" value="1"/>
</dbReference>
<dbReference type="InterPro" id="IPR029068">
    <property type="entry name" value="Glyas_Bleomycin-R_OHBP_Dase"/>
</dbReference>
<dbReference type="PROSITE" id="PS51819">
    <property type="entry name" value="VOC"/>
    <property type="match status" value="1"/>
</dbReference>
<dbReference type="InterPro" id="IPR037523">
    <property type="entry name" value="VOC_core"/>
</dbReference>
<feature type="domain" description="VOC" evidence="1">
    <location>
        <begin position="1"/>
        <end position="125"/>
    </location>
</feature>
<evidence type="ECO:0000313" key="3">
    <source>
        <dbReference type="Proteomes" id="UP000530564"/>
    </source>
</evidence>
<sequence>MLDHLGLTVSDFKRAKAFYDAALAPLGVAVMMEVAPEQTGGTSHLGYGSDGKPYFWIGDAGATTGSLHVAFVAPDRATVDAFYAAALAAGGRDNGPPGLREHYHPTYYGAFVLDPDGHNIEAVCHHG</sequence>
<dbReference type="GO" id="GO:0051213">
    <property type="term" value="F:dioxygenase activity"/>
    <property type="evidence" value="ECO:0007669"/>
    <property type="project" value="UniProtKB-KW"/>
</dbReference>